<proteinExistence type="predicted"/>
<dbReference type="Pfam" id="PF13384">
    <property type="entry name" value="HTH_23"/>
    <property type="match status" value="1"/>
</dbReference>
<organism evidence="1">
    <name type="scientific">termite gut metagenome</name>
    <dbReference type="NCBI Taxonomy" id="433724"/>
    <lineage>
        <taxon>unclassified sequences</taxon>
        <taxon>metagenomes</taxon>
        <taxon>organismal metagenomes</taxon>
    </lineage>
</organism>
<feature type="non-terminal residue" evidence="1">
    <location>
        <position position="75"/>
    </location>
</feature>
<protein>
    <submittedName>
        <fullName evidence="1">Uncharacterized protein</fullName>
    </submittedName>
</protein>
<dbReference type="AlphaFoldDB" id="A0A5J4STC2"/>
<accession>A0A5J4STC2</accession>
<evidence type="ECO:0000313" key="1">
    <source>
        <dbReference type="EMBL" id="KAA6349257.1"/>
    </source>
</evidence>
<gene>
    <name evidence="1" type="ORF">EZS27_003368</name>
</gene>
<sequence length="75" mass="8769">MKYFKVFPHMKTEELLGVLHSQKEIRAFKDWQIIYSVAVNVGKPAADLSVLLGVSKSRIYRIIQSYNKEGKDWRL</sequence>
<name>A0A5J4STC2_9ZZZZ</name>
<dbReference type="EMBL" id="SNRY01000051">
    <property type="protein sequence ID" value="KAA6349257.1"/>
    <property type="molecule type" value="Genomic_DNA"/>
</dbReference>
<comment type="caution">
    <text evidence="1">The sequence shown here is derived from an EMBL/GenBank/DDBJ whole genome shotgun (WGS) entry which is preliminary data.</text>
</comment>
<reference evidence="1" key="1">
    <citation type="submission" date="2019-03" db="EMBL/GenBank/DDBJ databases">
        <title>Single cell metagenomics reveals metabolic interactions within the superorganism composed of flagellate Streblomastix strix and complex community of Bacteroidetes bacteria on its surface.</title>
        <authorList>
            <person name="Treitli S.C."/>
            <person name="Kolisko M."/>
            <person name="Husnik F."/>
            <person name="Keeling P."/>
            <person name="Hampl V."/>
        </authorList>
    </citation>
    <scope>NUCLEOTIDE SEQUENCE</scope>
    <source>
        <strain evidence="1">STM</strain>
    </source>
</reference>